<reference evidence="2" key="2">
    <citation type="submission" date="2025-09" db="UniProtKB">
        <authorList>
            <consortium name="Ensembl"/>
        </authorList>
    </citation>
    <scope>IDENTIFICATION</scope>
</reference>
<keyword evidence="3" id="KW-1185">Reference proteome</keyword>
<evidence type="ECO:0000313" key="3">
    <source>
        <dbReference type="Proteomes" id="UP000694402"/>
    </source>
</evidence>
<dbReference type="InterPro" id="IPR007110">
    <property type="entry name" value="Ig-like_dom"/>
</dbReference>
<dbReference type="PANTHER" id="PTHR23267">
    <property type="entry name" value="IMMUNOGLOBULIN LIGHT CHAIN"/>
    <property type="match status" value="1"/>
</dbReference>
<dbReference type="InterPro" id="IPR050150">
    <property type="entry name" value="IgV_Light_Chain"/>
</dbReference>
<dbReference type="InterPro" id="IPR013783">
    <property type="entry name" value="Ig-like_fold"/>
</dbReference>
<feature type="domain" description="Ig-like" evidence="1">
    <location>
        <begin position="163"/>
        <end position="245"/>
    </location>
</feature>
<name>A0A8C8D4G5_ONCTS</name>
<reference evidence="2" key="1">
    <citation type="submission" date="2025-08" db="UniProtKB">
        <authorList>
            <consortium name="Ensembl"/>
        </authorList>
    </citation>
    <scope>IDENTIFICATION</scope>
</reference>
<evidence type="ECO:0000313" key="2">
    <source>
        <dbReference type="Ensembl" id="ENSOTSP00005021583.1"/>
    </source>
</evidence>
<dbReference type="Pfam" id="PF07686">
    <property type="entry name" value="V-set"/>
    <property type="match status" value="1"/>
</dbReference>
<proteinExistence type="predicted"/>
<dbReference type="SMART" id="SM00409">
    <property type="entry name" value="IG"/>
    <property type="match status" value="2"/>
</dbReference>
<evidence type="ECO:0000259" key="1">
    <source>
        <dbReference type="PROSITE" id="PS50835"/>
    </source>
</evidence>
<dbReference type="Gene3D" id="2.60.40.10">
    <property type="entry name" value="Immunoglobulins"/>
    <property type="match status" value="2"/>
</dbReference>
<protein>
    <recommendedName>
        <fullName evidence="1">Ig-like domain-containing protein</fullName>
    </recommendedName>
</protein>
<dbReference type="AlphaFoldDB" id="A0A8C8D4G5"/>
<dbReference type="SMART" id="SM00406">
    <property type="entry name" value="IGv"/>
    <property type="match status" value="1"/>
</dbReference>
<organism evidence="2 3">
    <name type="scientific">Oncorhynchus tshawytscha</name>
    <name type="common">Chinook salmon</name>
    <name type="synonym">Salmo tshawytscha</name>
    <dbReference type="NCBI Taxonomy" id="74940"/>
    <lineage>
        <taxon>Eukaryota</taxon>
        <taxon>Metazoa</taxon>
        <taxon>Chordata</taxon>
        <taxon>Craniata</taxon>
        <taxon>Vertebrata</taxon>
        <taxon>Euteleostomi</taxon>
        <taxon>Actinopterygii</taxon>
        <taxon>Neopterygii</taxon>
        <taxon>Teleostei</taxon>
        <taxon>Protacanthopterygii</taxon>
        <taxon>Salmoniformes</taxon>
        <taxon>Salmonidae</taxon>
        <taxon>Salmoninae</taxon>
        <taxon>Oncorhynchus</taxon>
    </lineage>
</organism>
<dbReference type="GeneTree" id="ENSGT01080000257344"/>
<dbReference type="InterPro" id="IPR013106">
    <property type="entry name" value="Ig_V-set"/>
</dbReference>
<dbReference type="Pfam" id="PF07654">
    <property type="entry name" value="C1-set"/>
    <property type="match status" value="1"/>
</dbReference>
<feature type="domain" description="Ig-like" evidence="1">
    <location>
        <begin position="26"/>
        <end position="139"/>
    </location>
</feature>
<dbReference type="SUPFAM" id="SSF48726">
    <property type="entry name" value="Immunoglobulin"/>
    <property type="match status" value="2"/>
</dbReference>
<dbReference type="InterPro" id="IPR003597">
    <property type="entry name" value="Ig_C1-set"/>
</dbReference>
<dbReference type="PROSITE" id="PS50835">
    <property type="entry name" value="IG_LIKE"/>
    <property type="match status" value="2"/>
</dbReference>
<sequence length="264" mass="29101">MPCSGSGSCFGCSGSPFRLWWSGPPPSLLPVHIPAHHHPLGVLSRQASVCQVKTVSVGHSVSLSCKTSRAVNLYGHRQRLAWYQQKLGDTLRLLTYFISTRNSGMPSRFSGSGSRSDFSLTISGVQAEDAGDYYSQSAHYLIISKVLYFDVVDVLFLLGNSCPTLTVLPPSSVELSSKTTATLMCLAIKGFLSDWIMSWKVDGTIKKQEDSLGFLEKDEEKGGRYSRSSTLTLSKARWEEGEVYTSHFILIDINQVLSFQHCSM</sequence>
<dbReference type="InterPro" id="IPR036179">
    <property type="entry name" value="Ig-like_dom_sf"/>
</dbReference>
<dbReference type="Proteomes" id="UP000694402">
    <property type="component" value="Unassembled WGS sequence"/>
</dbReference>
<dbReference type="Ensembl" id="ENSOTST00005023425.2">
    <property type="protein sequence ID" value="ENSOTSP00005021583.1"/>
    <property type="gene ID" value="ENSOTSG00005010316.2"/>
</dbReference>
<dbReference type="InterPro" id="IPR003599">
    <property type="entry name" value="Ig_sub"/>
</dbReference>
<accession>A0A8C8D4G5</accession>